<evidence type="ECO:0000313" key="3">
    <source>
        <dbReference type="EMBL" id="OWZ14168.1"/>
    </source>
</evidence>
<organism evidence="3 4">
    <name type="scientific">Phytophthora megakarya</name>
    <dbReference type="NCBI Taxonomy" id="4795"/>
    <lineage>
        <taxon>Eukaryota</taxon>
        <taxon>Sar</taxon>
        <taxon>Stramenopiles</taxon>
        <taxon>Oomycota</taxon>
        <taxon>Peronosporomycetes</taxon>
        <taxon>Peronosporales</taxon>
        <taxon>Peronosporaceae</taxon>
        <taxon>Phytophthora</taxon>
    </lineage>
</organism>
<reference evidence="4" key="1">
    <citation type="submission" date="2017-03" db="EMBL/GenBank/DDBJ databases">
        <title>Phytopthora megakarya and P. palmivora, two closely related causual agents of cacao black pod achieved similar genome size and gene model numbers by different mechanisms.</title>
        <authorList>
            <person name="Ali S."/>
            <person name="Shao J."/>
            <person name="Larry D.J."/>
            <person name="Kronmiller B."/>
            <person name="Shen D."/>
            <person name="Strem M.D."/>
            <person name="Melnick R.L."/>
            <person name="Guiltinan M.J."/>
            <person name="Tyler B.M."/>
            <person name="Meinhardt L.W."/>
            <person name="Bailey B.A."/>
        </authorList>
    </citation>
    <scope>NUCLEOTIDE SEQUENCE [LARGE SCALE GENOMIC DNA]</scope>
    <source>
        <strain evidence="4">zdho120</strain>
    </source>
</reference>
<evidence type="ECO:0000256" key="2">
    <source>
        <dbReference type="SAM" id="MobiDB-lite"/>
    </source>
</evidence>
<keyword evidence="1" id="KW-0175">Coiled coil</keyword>
<dbReference type="Proteomes" id="UP000198211">
    <property type="component" value="Unassembled WGS sequence"/>
</dbReference>
<accession>A0A225WAA1</accession>
<proteinExistence type="predicted"/>
<sequence>MRPTEDNTKSSAAKRLAPQVPQVTADAAAARGPRRKKLKWRTRDQQSSQLYNLQLDLHDLRQEIKALQDYEQVLRTHSLNQRETLDDYYVKRVMQYHKVFEFGYHAQSDQVESKTLSSADAVDFIKLLIDEEVAVGRFVGYEVILDQWTRYTAAFPGLQCRLTESRIASADEVTIISTTTEYTFEITQTALNALFPRIQIDQQQIEAKLLGRQFQGTGMSWFTFDPRSHRVVCYDTQVDFFKVFASLLQDSNELCMLFENAAITEQYFIGETSSYPVLQLSDDEEKARFQIAIYSDDNWEGGQQSPNLHKLQLNHILDTTQ</sequence>
<dbReference type="AlphaFoldDB" id="A0A225WAA1"/>
<name>A0A225WAA1_9STRA</name>
<feature type="coiled-coil region" evidence="1">
    <location>
        <begin position="43"/>
        <end position="70"/>
    </location>
</feature>
<evidence type="ECO:0000256" key="1">
    <source>
        <dbReference type="SAM" id="Coils"/>
    </source>
</evidence>
<comment type="caution">
    <text evidence="3">The sequence shown here is derived from an EMBL/GenBank/DDBJ whole genome shotgun (WGS) entry which is preliminary data.</text>
</comment>
<keyword evidence="4" id="KW-1185">Reference proteome</keyword>
<feature type="region of interest" description="Disordered" evidence="2">
    <location>
        <begin position="1"/>
        <end position="43"/>
    </location>
</feature>
<gene>
    <name evidence="3" type="ORF">PHMEG_00012390</name>
</gene>
<protein>
    <submittedName>
        <fullName evidence="3">Uncharacterized protein</fullName>
    </submittedName>
</protein>
<evidence type="ECO:0000313" key="4">
    <source>
        <dbReference type="Proteomes" id="UP000198211"/>
    </source>
</evidence>
<dbReference type="OrthoDB" id="167057at2759"/>
<dbReference type="EMBL" id="NBNE01001399">
    <property type="protein sequence ID" value="OWZ14168.1"/>
    <property type="molecule type" value="Genomic_DNA"/>
</dbReference>